<accession>A0AA49GLW1</accession>
<dbReference type="Pfam" id="PF20181">
    <property type="entry name" value="DUF6544"/>
    <property type="match status" value="1"/>
</dbReference>
<sequence>MKNKHIILLTSVGTVALAGLIIAKRKNTQNYSQEVRQLFSLANDVSDNIFHYQQLEGLPQPVQRYFRHVLPDQYSYISTVRLTHEGQFKTGPKKAWSNIKGEQFFTAAPPGFVWKGRTALFSAVDKYVVGRGSLSVTLASLIGVVHVEGASVDQGELLRWLGESVWFPTNLLPNERLSWLPIDENTAKLSYNYSNQSLYYVVAFNELGEIIRLQTKRYISEDKLETWVGELLDYQVMNGVKIPTRIRATWKLPEGDYTYVNFRLRKIEYNYYESF</sequence>
<protein>
    <submittedName>
        <fullName evidence="1">Uncharacterized protein</fullName>
    </submittedName>
</protein>
<proteinExistence type="predicted"/>
<dbReference type="EMBL" id="CP120682">
    <property type="protein sequence ID" value="WKN34606.1"/>
    <property type="molecule type" value="Genomic_DNA"/>
</dbReference>
<organism evidence="1">
    <name type="scientific">Roseihalotalea indica</name>
    <dbReference type="NCBI Taxonomy" id="2867963"/>
    <lineage>
        <taxon>Bacteria</taxon>
        <taxon>Pseudomonadati</taxon>
        <taxon>Bacteroidota</taxon>
        <taxon>Cytophagia</taxon>
        <taxon>Cytophagales</taxon>
        <taxon>Catalimonadaceae</taxon>
        <taxon>Roseihalotalea</taxon>
    </lineage>
</organism>
<reference evidence="1" key="2">
    <citation type="journal article" date="2024" name="Antonie Van Leeuwenhoek">
        <title>Roseihalotalea indica gen. nov., sp. nov., a halophilic Bacteroidetes from mesopelagic Southwest Indian Ocean with higher carbohydrate metabolic potential.</title>
        <authorList>
            <person name="Chen B."/>
            <person name="Zhang M."/>
            <person name="Lin D."/>
            <person name="Ye J."/>
            <person name="Tang K."/>
        </authorList>
    </citation>
    <scope>NUCLEOTIDE SEQUENCE</scope>
    <source>
        <strain evidence="1">TK19036</strain>
    </source>
</reference>
<dbReference type="InterPro" id="IPR046674">
    <property type="entry name" value="DUF6544"/>
</dbReference>
<dbReference type="AlphaFoldDB" id="A0AA49GLW1"/>
<name>A0AA49GLW1_9BACT</name>
<gene>
    <name evidence="1" type="ORF">K4G66_19730</name>
</gene>
<evidence type="ECO:0000313" key="1">
    <source>
        <dbReference type="EMBL" id="WKN34606.1"/>
    </source>
</evidence>
<reference evidence="1" key="1">
    <citation type="journal article" date="2023" name="Comput. Struct. Biotechnol. J.">
        <title>Discovery of a novel marine Bacteroidetes with a rich repertoire of carbohydrate-active enzymes.</title>
        <authorList>
            <person name="Chen B."/>
            <person name="Liu G."/>
            <person name="Chen Q."/>
            <person name="Wang H."/>
            <person name="Liu L."/>
            <person name="Tang K."/>
        </authorList>
    </citation>
    <scope>NUCLEOTIDE SEQUENCE</scope>
    <source>
        <strain evidence="1">TK19036</strain>
    </source>
</reference>